<protein>
    <submittedName>
        <fullName evidence="1">Uncharacterized protein</fullName>
    </submittedName>
</protein>
<accession>A0A1I4F4X2</accession>
<dbReference type="Pfam" id="PF26448">
    <property type="entry name" value="DUF8127"/>
    <property type="match status" value="1"/>
</dbReference>
<keyword evidence="2" id="KW-1185">Reference proteome</keyword>
<name>A0A1I4F4X2_9EURY</name>
<dbReference type="Proteomes" id="UP000199607">
    <property type="component" value="Unassembled WGS sequence"/>
</dbReference>
<organism evidence="1 2">
    <name type="scientific">Halogranum rubrum</name>
    <dbReference type="NCBI Taxonomy" id="553466"/>
    <lineage>
        <taxon>Archaea</taxon>
        <taxon>Methanobacteriati</taxon>
        <taxon>Methanobacteriota</taxon>
        <taxon>Stenosarchaea group</taxon>
        <taxon>Halobacteria</taxon>
        <taxon>Halobacteriales</taxon>
        <taxon>Haloferacaceae</taxon>
    </lineage>
</organism>
<dbReference type="AlphaFoldDB" id="A0A1I4F4X2"/>
<proteinExistence type="predicted"/>
<sequence length="229" mass="25798">MALPPRRRGTLTVLLGFVLLLNPFVVGYFDIGDPDRYEYQAYEVSFTEQGTAEIPREVDTVDPQIACLDGLRPSRACVLEQAVHEDGGVWYDGPPATFIYRQYDYVFVWEKGFFTPVAEEYADRPVRYDMKPVATSEALDRVSTEYEDADRAIQYTIRAGNYTARDPIDGANELVERDGQYYVVDGFNGWEDDGDGGRSDLVVLAQWLLGIAGARLILEGQRTRVEAEA</sequence>
<dbReference type="RefSeq" id="WP_089869875.1">
    <property type="nucleotide sequence ID" value="NZ_FOTC01000002.1"/>
</dbReference>
<gene>
    <name evidence="1" type="ORF">SAMN04487950_2631</name>
</gene>
<dbReference type="EMBL" id="FOTC01000002">
    <property type="protein sequence ID" value="SFL12974.1"/>
    <property type="molecule type" value="Genomic_DNA"/>
</dbReference>
<evidence type="ECO:0000313" key="2">
    <source>
        <dbReference type="Proteomes" id="UP000199607"/>
    </source>
</evidence>
<reference evidence="2" key="1">
    <citation type="submission" date="2016-10" db="EMBL/GenBank/DDBJ databases">
        <authorList>
            <person name="Varghese N."/>
            <person name="Submissions S."/>
        </authorList>
    </citation>
    <scope>NUCLEOTIDE SEQUENCE [LARGE SCALE GENOMIC DNA]</scope>
    <source>
        <strain evidence="2">CGMCC 1.7738</strain>
    </source>
</reference>
<dbReference type="STRING" id="553466.SAMN04487950_2631"/>
<dbReference type="InterPro" id="IPR058440">
    <property type="entry name" value="DUF8127"/>
</dbReference>
<evidence type="ECO:0000313" key="1">
    <source>
        <dbReference type="EMBL" id="SFL12974.1"/>
    </source>
</evidence>